<dbReference type="Pfam" id="PF00168">
    <property type="entry name" value="C2"/>
    <property type="match status" value="1"/>
</dbReference>
<evidence type="ECO:0000256" key="1">
    <source>
        <dbReference type="SAM" id="MobiDB-lite"/>
    </source>
</evidence>
<dbReference type="CDD" id="cd00030">
    <property type="entry name" value="C2"/>
    <property type="match status" value="1"/>
</dbReference>
<dbReference type="InterPro" id="IPR052981">
    <property type="entry name" value="Ingression_C2_domain"/>
</dbReference>
<dbReference type="Gene3D" id="2.60.40.150">
    <property type="entry name" value="C2 domain"/>
    <property type="match status" value="1"/>
</dbReference>
<organism evidence="3">
    <name type="scientific">Rhipicephalus microplus</name>
    <name type="common">Cattle tick</name>
    <name type="synonym">Boophilus microplus</name>
    <dbReference type="NCBI Taxonomy" id="6941"/>
    <lineage>
        <taxon>Eukaryota</taxon>
        <taxon>Metazoa</taxon>
        <taxon>Ecdysozoa</taxon>
        <taxon>Arthropoda</taxon>
        <taxon>Chelicerata</taxon>
        <taxon>Arachnida</taxon>
        <taxon>Acari</taxon>
        <taxon>Parasitiformes</taxon>
        <taxon>Ixodida</taxon>
        <taxon>Ixodoidea</taxon>
        <taxon>Ixodidae</taxon>
        <taxon>Rhipicephalinae</taxon>
        <taxon>Rhipicephalus</taxon>
        <taxon>Boophilus</taxon>
    </lineage>
</organism>
<dbReference type="SUPFAM" id="SSF49562">
    <property type="entry name" value="C2 domain (Calcium/lipid-binding domain, CaLB)"/>
    <property type="match status" value="1"/>
</dbReference>
<dbReference type="GO" id="GO:0016301">
    <property type="term" value="F:kinase activity"/>
    <property type="evidence" value="ECO:0007669"/>
    <property type="project" value="UniProtKB-KW"/>
</dbReference>
<dbReference type="AlphaFoldDB" id="A0A6G5ADR5"/>
<protein>
    <submittedName>
        <fullName evidence="3">Protein kinase c conserved region 2</fullName>
    </submittedName>
</protein>
<sequence>MYQTAYNNTTTPMTSGLNNPGTNPINNYGANSLTTGGTMNTWNPTPGTRTVQDGSVADRCLPHRNSNGLGHGTLTLRPIEGRFIEDKDLIGKMDPYCKFKLGFHRGKSSVAKNQGKNPMWNDVITLKAKGQEFAKLKCKDRDRLSLNDRLGKAQIPLNEVYVNGKSSKWYTLQKRGKITGEVLVEMEFVPTRVV</sequence>
<dbReference type="InterPro" id="IPR000008">
    <property type="entry name" value="C2_dom"/>
</dbReference>
<accession>A0A6G5ADR5</accession>
<evidence type="ECO:0000313" key="3">
    <source>
        <dbReference type="EMBL" id="NIE49141.1"/>
    </source>
</evidence>
<name>A0A6G5ADR5_RHIMP</name>
<keyword evidence="3" id="KW-0808">Transferase</keyword>
<feature type="domain" description="C2" evidence="2">
    <location>
        <begin position="55"/>
        <end position="170"/>
    </location>
</feature>
<dbReference type="PROSITE" id="PS50004">
    <property type="entry name" value="C2"/>
    <property type="match status" value="1"/>
</dbReference>
<dbReference type="EMBL" id="GIKN01006868">
    <property type="protein sequence ID" value="NIE49141.1"/>
    <property type="molecule type" value="Transcribed_RNA"/>
</dbReference>
<keyword evidence="3" id="KW-0418">Kinase</keyword>
<dbReference type="PANTHER" id="PTHR47052">
    <property type="entry name" value="CONSERVED SERINE PROLINE-RICH PROTEIN (AFU_ORTHOLOGUE AFUA_2G01790)"/>
    <property type="match status" value="1"/>
</dbReference>
<feature type="region of interest" description="Disordered" evidence="1">
    <location>
        <begin position="1"/>
        <end position="24"/>
    </location>
</feature>
<dbReference type="InterPro" id="IPR035892">
    <property type="entry name" value="C2_domain_sf"/>
</dbReference>
<dbReference type="PANTHER" id="PTHR47052:SF3">
    <property type="entry name" value="INGRESSION PROTEIN 1"/>
    <property type="match status" value="1"/>
</dbReference>
<proteinExistence type="predicted"/>
<dbReference type="SMART" id="SM00239">
    <property type="entry name" value="C2"/>
    <property type="match status" value="1"/>
</dbReference>
<evidence type="ECO:0000259" key="2">
    <source>
        <dbReference type="PROSITE" id="PS50004"/>
    </source>
</evidence>
<reference evidence="3" key="1">
    <citation type="submission" date="2020-03" db="EMBL/GenBank/DDBJ databases">
        <title>A transcriptome and proteome of the tick Rhipicephalus microplus shaped by the genetic composition of its hosts and developmental stage.</title>
        <authorList>
            <person name="Garcia G.R."/>
            <person name="Ribeiro J.M.C."/>
            <person name="Maruyama S.R."/>
            <person name="Gardinasse L.G."/>
            <person name="Nelson K."/>
            <person name="Ferreira B.R."/>
            <person name="Andrade T.G."/>
            <person name="Santos I.K.F.M."/>
        </authorList>
    </citation>
    <scope>NUCLEOTIDE SEQUENCE</scope>
    <source>
        <strain evidence="3">NSGR</strain>
        <tissue evidence="3">Salivary glands</tissue>
    </source>
</reference>